<evidence type="ECO:0000259" key="1">
    <source>
        <dbReference type="Pfam" id="PF05598"/>
    </source>
</evidence>
<dbReference type="AlphaFoldDB" id="A0A562NFI9"/>
<dbReference type="OrthoDB" id="8098352at2"/>
<sequence>MRCLLLGMWHGLSDPALEAQIRDRLSFRRFAGFSLSDRTPDHSTLWRLREELTRERLIDKVFEEINRQLERRA</sequence>
<dbReference type="PANTHER" id="PTHR35604">
    <property type="entry name" value="TRANSPOSASE INSH FOR INSERTION SEQUENCE ELEMENT IS5A-RELATED"/>
    <property type="match status" value="1"/>
</dbReference>
<evidence type="ECO:0000313" key="3">
    <source>
        <dbReference type="Proteomes" id="UP000317122"/>
    </source>
</evidence>
<organism evidence="2 3">
    <name type="scientific">Mesorhizobium tianshanense</name>
    <dbReference type="NCBI Taxonomy" id="39844"/>
    <lineage>
        <taxon>Bacteria</taxon>
        <taxon>Pseudomonadati</taxon>
        <taxon>Pseudomonadota</taxon>
        <taxon>Alphaproteobacteria</taxon>
        <taxon>Hyphomicrobiales</taxon>
        <taxon>Phyllobacteriaceae</taxon>
        <taxon>Mesorhizobium</taxon>
    </lineage>
</organism>
<name>A0A562NFI9_9HYPH</name>
<dbReference type="Proteomes" id="UP000317122">
    <property type="component" value="Unassembled WGS sequence"/>
</dbReference>
<dbReference type="PANTHER" id="PTHR35604:SF2">
    <property type="entry name" value="TRANSPOSASE INSH FOR INSERTION SEQUENCE ELEMENT IS5A-RELATED"/>
    <property type="match status" value="1"/>
</dbReference>
<keyword evidence="3" id="KW-1185">Reference proteome</keyword>
<accession>A0A562NFI9</accession>
<dbReference type="EMBL" id="VLKT01000032">
    <property type="protein sequence ID" value="TWI30896.1"/>
    <property type="molecule type" value="Genomic_DNA"/>
</dbReference>
<dbReference type="InterPro" id="IPR008490">
    <property type="entry name" value="Transposase_InsH_N"/>
</dbReference>
<dbReference type="Pfam" id="PF05598">
    <property type="entry name" value="DUF772"/>
    <property type="match status" value="1"/>
</dbReference>
<reference evidence="2 3" key="1">
    <citation type="journal article" date="2015" name="Stand. Genomic Sci.">
        <title>Genomic Encyclopedia of Bacterial and Archaeal Type Strains, Phase III: the genomes of soil and plant-associated and newly described type strains.</title>
        <authorList>
            <person name="Whitman W.B."/>
            <person name="Woyke T."/>
            <person name="Klenk H.P."/>
            <person name="Zhou Y."/>
            <person name="Lilburn T.G."/>
            <person name="Beck B.J."/>
            <person name="De Vos P."/>
            <person name="Vandamme P."/>
            <person name="Eisen J.A."/>
            <person name="Garrity G."/>
            <person name="Hugenholtz P."/>
            <person name="Kyrpides N.C."/>
        </authorList>
    </citation>
    <scope>NUCLEOTIDE SEQUENCE [LARGE SCALE GENOMIC DNA]</scope>
    <source>
        <strain evidence="2 3">CGMCC 1.2546</strain>
    </source>
</reference>
<gene>
    <name evidence="2" type="ORF">IQ26_04723</name>
</gene>
<protein>
    <submittedName>
        <fullName evidence="2">IS5 family transposase</fullName>
    </submittedName>
</protein>
<dbReference type="RefSeq" id="WP_162458052.1">
    <property type="nucleotide sequence ID" value="NZ_BSPF01000072.1"/>
</dbReference>
<evidence type="ECO:0000313" key="2">
    <source>
        <dbReference type="EMBL" id="TWI30896.1"/>
    </source>
</evidence>
<feature type="domain" description="Transposase InsH N-terminal" evidence="1">
    <location>
        <begin position="2"/>
        <end position="50"/>
    </location>
</feature>
<proteinExistence type="predicted"/>
<comment type="caution">
    <text evidence="2">The sequence shown here is derived from an EMBL/GenBank/DDBJ whole genome shotgun (WGS) entry which is preliminary data.</text>
</comment>